<keyword evidence="1" id="KW-1133">Transmembrane helix</keyword>
<feature type="transmembrane region" description="Helical" evidence="1">
    <location>
        <begin position="199"/>
        <end position="227"/>
    </location>
</feature>
<evidence type="ECO:0000313" key="3">
    <source>
        <dbReference type="Proteomes" id="UP000184192"/>
    </source>
</evidence>
<dbReference type="RefSeq" id="WP_139261901.1">
    <property type="nucleotide sequence ID" value="NZ_FQZN01000037.1"/>
</dbReference>
<feature type="transmembrane region" description="Helical" evidence="1">
    <location>
        <begin position="35"/>
        <end position="52"/>
    </location>
</feature>
<sequence>MNKLKINNKLVNFIIITLSVSPAFALTDDNKNLFLIGTMAILIPFVFIINPTRLSKIDLTLVSLCLFMIIFPLLGHPETMRWSTVLYSCMFCLYFMAFIRVLFDSTYSNDDLLKILKLLIYAYCIVLIIQQFCVLTGLPIFNLSNYSLKEPWKLNTLMSEPSHSARIIPVLMYLFVCCEEQQKMEEKLSIKESFKNSKLVWLSFLWCVCTMGSATAFIFMWIVFAKFINPQKILPTIAVCISVFIAIFYISENKSVLRAKKIITATLTLDEDKILSADGSGGSRIVPTIQAAKILGVTSKSDLFGYGIDADQKIIKPLPGFTKGQSGAFFLWINYGVIIAIIWWLFSLKICYIPGNFVSLLIWFLILFSYGGFNNQIVWMTLTILYTYKYIR</sequence>
<feature type="transmembrane region" description="Helical" evidence="1">
    <location>
        <begin position="115"/>
        <end position="141"/>
    </location>
</feature>
<keyword evidence="3" id="KW-1185">Reference proteome</keyword>
<reference evidence="3" key="1">
    <citation type="submission" date="2016-11" db="EMBL/GenBank/DDBJ databases">
        <authorList>
            <person name="Varghese N."/>
            <person name="Submissions S."/>
        </authorList>
    </citation>
    <scope>NUCLEOTIDE SEQUENCE [LARGE SCALE GENOMIC DNA]</scope>
    <source>
        <strain evidence="3">DSM 26884</strain>
    </source>
</reference>
<dbReference type="GeneID" id="92714291"/>
<evidence type="ECO:0000256" key="1">
    <source>
        <dbReference type="SAM" id="Phobius"/>
    </source>
</evidence>
<protein>
    <recommendedName>
        <fullName evidence="4">O-antigen ligase like membrane protein</fullName>
    </recommendedName>
</protein>
<name>A0A1M6KH44_9BACE</name>
<accession>A0A1M6KH44</accession>
<gene>
    <name evidence="2" type="ORF">SAMN05444350_13727</name>
</gene>
<proteinExistence type="predicted"/>
<keyword evidence="1" id="KW-0812">Transmembrane</keyword>
<feature type="transmembrane region" description="Helical" evidence="1">
    <location>
        <begin position="328"/>
        <end position="346"/>
    </location>
</feature>
<dbReference type="EMBL" id="FQZN01000037">
    <property type="protein sequence ID" value="SHJ58202.1"/>
    <property type="molecule type" value="Genomic_DNA"/>
</dbReference>
<evidence type="ECO:0008006" key="4">
    <source>
        <dbReference type="Google" id="ProtNLM"/>
    </source>
</evidence>
<feature type="transmembrane region" description="Helical" evidence="1">
    <location>
        <begin position="352"/>
        <end position="373"/>
    </location>
</feature>
<feature type="transmembrane region" description="Helical" evidence="1">
    <location>
        <begin position="233"/>
        <end position="251"/>
    </location>
</feature>
<dbReference type="AlphaFoldDB" id="A0A1M6KH44"/>
<feature type="transmembrane region" description="Helical" evidence="1">
    <location>
        <begin position="82"/>
        <end position="103"/>
    </location>
</feature>
<dbReference type="Proteomes" id="UP000184192">
    <property type="component" value="Unassembled WGS sequence"/>
</dbReference>
<evidence type="ECO:0000313" key="2">
    <source>
        <dbReference type="EMBL" id="SHJ58202.1"/>
    </source>
</evidence>
<keyword evidence="1" id="KW-0472">Membrane</keyword>
<organism evidence="2 3">
    <name type="scientific">Bacteroides stercorirosoris</name>
    <dbReference type="NCBI Taxonomy" id="871324"/>
    <lineage>
        <taxon>Bacteria</taxon>
        <taxon>Pseudomonadati</taxon>
        <taxon>Bacteroidota</taxon>
        <taxon>Bacteroidia</taxon>
        <taxon>Bacteroidales</taxon>
        <taxon>Bacteroidaceae</taxon>
        <taxon>Bacteroides</taxon>
    </lineage>
</organism>
<feature type="transmembrane region" description="Helical" evidence="1">
    <location>
        <begin position="59"/>
        <end position="76"/>
    </location>
</feature>